<evidence type="ECO:0000313" key="1">
    <source>
        <dbReference type="EMBL" id="QCQ58071.1"/>
    </source>
</evidence>
<proteinExistence type="predicted"/>
<organism evidence="1 2">
    <name type="scientific">Rheinheimera phage vB_RspM_Barba1S</name>
    <dbReference type="NCBI Taxonomy" id="2565660"/>
    <lineage>
        <taxon>Viruses</taxon>
        <taxon>Duplodnaviria</taxon>
        <taxon>Heunggongvirae</taxon>
        <taxon>Uroviricota</taxon>
        <taxon>Caudoviricetes</taxon>
        <taxon>Barbavirus</taxon>
        <taxon>Barbavirus barba18A</taxon>
    </lineage>
</organism>
<sequence>MKELEFFEKYFSFRLKMEKENNVMLQVTPSCGMWMDKSSMKDVQRFGAEIMKNTLEKAFPNLIIGVYHPEQLDVWVNNGSQMSLGKCHISDLKELNEKASEIINGRLFWCSGCNQFLGKVLHSASVFSGHYCSDCVTNNPKIKALVNESKRPNFYD</sequence>
<gene>
    <name evidence="1" type="ORF">Barba1S_gp084</name>
</gene>
<dbReference type="Proteomes" id="UP000300052">
    <property type="component" value="Genome"/>
</dbReference>
<name>A0A4P8MVI9_9CAUD</name>
<dbReference type="EMBL" id="MK719702">
    <property type="protein sequence ID" value="QCQ58071.1"/>
    <property type="molecule type" value="Genomic_DNA"/>
</dbReference>
<protein>
    <submittedName>
        <fullName evidence="1">Uncharacterized protein</fullName>
    </submittedName>
</protein>
<evidence type="ECO:0000313" key="2">
    <source>
        <dbReference type="Proteomes" id="UP000300052"/>
    </source>
</evidence>
<accession>A0A4P8MVI9</accession>
<reference evidence="1 2" key="1">
    <citation type="submission" date="2019-03" db="EMBL/GenBank/DDBJ databases">
        <title>Genomic and seasonal variations among aquatic phages infecting the Baltic Sea Gammaproteobacteria Rheinheimera sp. bal341.</title>
        <authorList>
            <person name="Nilsson E."/>
            <person name="Li K."/>
            <person name="Fridlund J."/>
            <person name="Sulcius S."/>
            <person name="Bunse C."/>
            <person name="Karlsson C.M.G."/>
            <person name="Lindh M."/>
            <person name="Lundin D."/>
            <person name="Pinhassi J."/>
            <person name="Holmfeldt K."/>
        </authorList>
    </citation>
    <scope>NUCLEOTIDE SEQUENCE [LARGE SCALE GENOMIC DNA]</scope>
</reference>